<feature type="transmembrane region" description="Helical" evidence="1">
    <location>
        <begin position="110"/>
        <end position="130"/>
    </location>
</feature>
<name>A0A3R7Q3M1_9HYPH</name>
<accession>A0A3R7Q3M1</accession>
<keyword evidence="1" id="KW-0812">Transmembrane</keyword>
<protein>
    <submittedName>
        <fullName evidence="2">Uncharacterized protein</fullName>
    </submittedName>
</protein>
<sequence length="138" mass="15366">MIDQMSFLAAYIAPWNVGKYLGAGATAMKFVKAGGLVNMATSRGAESRRDYPQKGVDSSTALKMGAIEGIGGNFFSILILYMILSFWGKPFLKAIYTRIIDTMNKMLSKIDFIITSSIAWIIAWAIPLTYREVIYFEL</sequence>
<dbReference type="EMBL" id="PKRU02000025">
    <property type="protein sequence ID" value="RPD37089.1"/>
    <property type="molecule type" value="Genomic_DNA"/>
</dbReference>
<feature type="transmembrane region" description="Helical" evidence="1">
    <location>
        <begin position="70"/>
        <end position="89"/>
    </location>
</feature>
<dbReference type="AlphaFoldDB" id="A0A3R7Q3M1"/>
<evidence type="ECO:0000256" key="1">
    <source>
        <dbReference type="SAM" id="Phobius"/>
    </source>
</evidence>
<comment type="caution">
    <text evidence="2">The sequence shown here is derived from an EMBL/GenBank/DDBJ whole genome shotgun (WGS) entry which is preliminary data.</text>
</comment>
<proteinExistence type="predicted"/>
<reference evidence="2 3" key="1">
    <citation type="submission" date="2018-11" db="EMBL/GenBank/DDBJ databases">
        <title>Genome Analysis of Haplotype D of Candidatus Liberibacter Solanacearum.</title>
        <authorList>
            <person name="Katsir L."/>
            <person name="Ruan Z."/>
            <person name="Santos Garcia D."/>
            <person name="Piasezky A."/>
            <person name="Jiang J."/>
            <person name="Sela N."/>
            <person name="Freilich S."/>
            <person name="Bahar O."/>
        </authorList>
    </citation>
    <scope>NUCLEOTIDE SEQUENCE [LARGE SCALE GENOMIC DNA]</scope>
    <source>
        <strain evidence="3">haplotype D1</strain>
    </source>
</reference>
<keyword evidence="1" id="KW-0472">Membrane</keyword>
<evidence type="ECO:0000313" key="3">
    <source>
        <dbReference type="Proteomes" id="UP000236895"/>
    </source>
</evidence>
<organism evidence="2 3">
    <name type="scientific">Candidatus Liberibacter solanacearum</name>
    <dbReference type="NCBI Taxonomy" id="556287"/>
    <lineage>
        <taxon>Bacteria</taxon>
        <taxon>Pseudomonadati</taxon>
        <taxon>Pseudomonadota</taxon>
        <taxon>Alphaproteobacteria</taxon>
        <taxon>Hyphomicrobiales</taxon>
        <taxon>Rhizobiaceae</taxon>
        <taxon>Liberibacter</taxon>
    </lineage>
</organism>
<dbReference type="Proteomes" id="UP000236895">
    <property type="component" value="Unassembled WGS sequence"/>
</dbReference>
<evidence type="ECO:0000313" key="2">
    <source>
        <dbReference type="EMBL" id="RPD37089.1"/>
    </source>
</evidence>
<keyword evidence="1" id="KW-1133">Transmembrane helix</keyword>
<gene>
    <name evidence="2" type="ORF">C0030_004175</name>
</gene>